<gene>
    <name evidence="1" type="ORF">CLO192961_LOCUS458032</name>
</gene>
<dbReference type="EMBL" id="CABFNS010000935">
    <property type="protein sequence ID" value="VUC36898.1"/>
    <property type="molecule type" value="Genomic_DNA"/>
</dbReference>
<reference evidence="1 2" key="1">
    <citation type="submission" date="2019-06" db="EMBL/GenBank/DDBJ databases">
        <authorList>
            <person name="Broberg M."/>
        </authorList>
    </citation>
    <scope>NUCLEOTIDE SEQUENCE [LARGE SCALE GENOMIC DNA]</scope>
</reference>
<organism evidence="1 2">
    <name type="scientific">Bionectria ochroleuca</name>
    <name type="common">Gliocladium roseum</name>
    <dbReference type="NCBI Taxonomy" id="29856"/>
    <lineage>
        <taxon>Eukaryota</taxon>
        <taxon>Fungi</taxon>
        <taxon>Dikarya</taxon>
        <taxon>Ascomycota</taxon>
        <taxon>Pezizomycotina</taxon>
        <taxon>Sordariomycetes</taxon>
        <taxon>Hypocreomycetidae</taxon>
        <taxon>Hypocreales</taxon>
        <taxon>Bionectriaceae</taxon>
        <taxon>Clonostachys</taxon>
    </lineage>
</organism>
<accession>A0ABY6UZK5</accession>
<evidence type="ECO:0000313" key="1">
    <source>
        <dbReference type="EMBL" id="VUC36898.1"/>
    </source>
</evidence>
<name>A0ABY6UZK5_BIOOC</name>
<sequence length="142" mass="15296">MTACCVKLPCAGLVEVKFPNNYDAVATKGFFFLKRVPEKAFLQSAHFRTDGTLAANTEEVDPAEASSDDLVPPALGATDSQSRFPFLAWRLADVEALETAAQRTSNTTAATQALASGLVFLFVHTVNQDNHPRAEPSRIIGN</sequence>
<evidence type="ECO:0000313" key="2">
    <source>
        <dbReference type="Proteomes" id="UP000766486"/>
    </source>
</evidence>
<protein>
    <submittedName>
        <fullName evidence="1">Uncharacterized protein</fullName>
    </submittedName>
</protein>
<comment type="caution">
    <text evidence="1">The sequence shown here is derived from an EMBL/GenBank/DDBJ whole genome shotgun (WGS) entry which is preliminary data.</text>
</comment>
<dbReference type="Proteomes" id="UP000766486">
    <property type="component" value="Unassembled WGS sequence"/>
</dbReference>
<keyword evidence="2" id="KW-1185">Reference proteome</keyword>
<proteinExistence type="predicted"/>